<sequence length="60" mass="7230">MKNIEKDDLVFIIDERETRALTPEENEHMADQKKDPAYQQWMRQKEAEAEKLFNLRPSSH</sequence>
<proteinExistence type="predicted"/>
<accession>A0AAC8UVK2</accession>
<dbReference type="AlphaFoldDB" id="A0AAC8UVK2"/>
<organism evidence="1 2">
    <name type="scientific">Levilactobacillus koreensis</name>
    <dbReference type="NCBI Taxonomy" id="637971"/>
    <lineage>
        <taxon>Bacteria</taxon>
        <taxon>Bacillati</taxon>
        <taxon>Bacillota</taxon>
        <taxon>Bacilli</taxon>
        <taxon>Lactobacillales</taxon>
        <taxon>Lactobacillaceae</taxon>
        <taxon>Levilactobacillus</taxon>
    </lineage>
</organism>
<evidence type="ECO:0000313" key="1">
    <source>
        <dbReference type="EMBL" id="AKP65270.1"/>
    </source>
</evidence>
<dbReference type="EMBL" id="CP012033">
    <property type="protein sequence ID" value="AKP65270.1"/>
    <property type="molecule type" value="Genomic_DNA"/>
</dbReference>
<protein>
    <submittedName>
        <fullName evidence="1">Uncharacterized protein</fullName>
    </submittedName>
</protein>
<keyword evidence="2" id="KW-1185">Reference proteome</keyword>
<dbReference type="Proteomes" id="UP000036000">
    <property type="component" value="Chromosome"/>
</dbReference>
<name>A0AAC8UVK2_9LACO</name>
<evidence type="ECO:0000313" key="2">
    <source>
        <dbReference type="Proteomes" id="UP000036000"/>
    </source>
</evidence>
<dbReference type="RefSeq" id="WP_048735465.1">
    <property type="nucleotide sequence ID" value="NZ_CP012033.1"/>
</dbReference>
<dbReference type="KEGG" id="lko:ABN16_09830"/>
<gene>
    <name evidence="1" type="ORF">ABN16_09830</name>
</gene>
<reference evidence="1 2" key="1">
    <citation type="submission" date="2015-07" db="EMBL/GenBank/DDBJ databases">
        <title>Lactobacillus korensis/26-25/ whole genome sequencing.</title>
        <authorList>
            <person name="Kim M.K."/>
            <person name="Im W.-T."/>
            <person name="Srinivasan S."/>
            <person name="Lee J.-J."/>
        </authorList>
    </citation>
    <scope>NUCLEOTIDE SEQUENCE [LARGE SCALE GENOMIC DNA]</scope>
    <source>
        <strain evidence="1 2">26-25</strain>
    </source>
</reference>